<dbReference type="GO" id="GO:0006260">
    <property type="term" value="P:DNA replication"/>
    <property type="evidence" value="ECO:0007669"/>
    <property type="project" value="InterPro"/>
</dbReference>
<feature type="region of interest" description="Disordered" evidence="8">
    <location>
        <begin position="91"/>
        <end position="143"/>
    </location>
</feature>
<comment type="similarity">
    <text evidence="2">Belongs to the SLX4 family.</text>
</comment>
<dbReference type="InterPro" id="IPR018574">
    <property type="entry name" value="Structure-sp_endonuc_su_Slx4"/>
</dbReference>
<evidence type="ECO:0000256" key="6">
    <source>
        <dbReference type="ARBA" id="ARBA00023242"/>
    </source>
</evidence>
<dbReference type="Pfam" id="PF09494">
    <property type="entry name" value="Slx4"/>
    <property type="match status" value="1"/>
</dbReference>
<evidence type="ECO:0000256" key="8">
    <source>
        <dbReference type="SAM" id="MobiDB-lite"/>
    </source>
</evidence>
<evidence type="ECO:0000256" key="7">
    <source>
        <dbReference type="ARBA" id="ARBA00029496"/>
    </source>
</evidence>
<proteinExistence type="inferred from homology"/>
<reference evidence="9" key="1">
    <citation type="submission" date="2018-11" db="EMBL/GenBank/DDBJ databases">
        <authorList>
            <person name="Alioto T."/>
            <person name="Alioto T."/>
        </authorList>
    </citation>
    <scope>NUCLEOTIDE SEQUENCE</scope>
</reference>
<dbReference type="AlphaFoldDB" id="A0A8B6BLG3"/>
<feature type="compositionally biased region" description="Basic residues" evidence="8">
    <location>
        <begin position="92"/>
        <end position="108"/>
    </location>
</feature>
<feature type="compositionally biased region" description="Polar residues" evidence="8">
    <location>
        <begin position="121"/>
        <end position="130"/>
    </location>
</feature>
<name>A0A8B6BLG3_MYTGA</name>
<keyword evidence="5" id="KW-0234">DNA repair</keyword>
<evidence type="ECO:0000256" key="5">
    <source>
        <dbReference type="ARBA" id="ARBA00023204"/>
    </source>
</evidence>
<keyword evidence="9" id="KW-0378">Hydrolase</keyword>
<keyword evidence="6" id="KW-0539">Nucleus</keyword>
<dbReference type="GO" id="GO:0033557">
    <property type="term" value="C:Slx1-Slx4 complex"/>
    <property type="evidence" value="ECO:0007669"/>
    <property type="project" value="InterPro"/>
</dbReference>
<evidence type="ECO:0000256" key="1">
    <source>
        <dbReference type="ARBA" id="ARBA00004123"/>
    </source>
</evidence>
<keyword evidence="4" id="KW-0233">DNA recombination</keyword>
<keyword evidence="3" id="KW-0227">DNA damage</keyword>
<keyword evidence="10" id="KW-1185">Reference proteome</keyword>
<dbReference type="GO" id="GO:0006281">
    <property type="term" value="P:DNA repair"/>
    <property type="evidence" value="ECO:0007669"/>
    <property type="project" value="UniProtKB-KW"/>
</dbReference>
<keyword evidence="9" id="KW-0255">Endonuclease</keyword>
<keyword evidence="9" id="KW-0540">Nuclease</keyword>
<evidence type="ECO:0000256" key="3">
    <source>
        <dbReference type="ARBA" id="ARBA00022763"/>
    </source>
</evidence>
<accession>A0A8B6BLG3</accession>
<dbReference type="PANTHER" id="PTHR21541:SF3">
    <property type="entry name" value="STRUCTURE-SPECIFIC ENDONUCLEASE SUBUNIT SLX4"/>
    <property type="match status" value="1"/>
</dbReference>
<dbReference type="EMBL" id="UYJE01000355">
    <property type="protein sequence ID" value="VDH92634.1"/>
    <property type="molecule type" value="Genomic_DNA"/>
</dbReference>
<feature type="compositionally biased region" description="Basic residues" evidence="8">
    <location>
        <begin position="134"/>
        <end position="143"/>
    </location>
</feature>
<sequence>MFHKYFSDLVEESIMICTEEETQPLKPGEQSLNDKLMEFIRKQPDIQVRILMYEPLELDVLKQKITEAEIKCSMEKLKEFLDDKCITFTMKNMRKSPRKKRRSPKKRKATENSPKKRKATENSPTKSSPVKGQGRGRKKLNPS</sequence>
<dbReference type="GO" id="GO:0000712">
    <property type="term" value="P:resolution of meiotic recombination intermediates"/>
    <property type="evidence" value="ECO:0007669"/>
    <property type="project" value="TreeGrafter"/>
</dbReference>
<evidence type="ECO:0000256" key="2">
    <source>
        <dbReference type="ARBA" id="ARBA00006661"/>
    </source>
</evidence>
<comment type="caution">
    <text evidence="9">The sequence shown here is derived from an EMBL/GenBank/DDBJ whole genome shotgun (WGS) entry which is preliminary data.</text>
</comment>
<evidence type="ECO:0000256" key="4">
    <source>
        <dbReference type="ARBA" id="ARBA00023172"/>
    </source>
</evidence>
<protein>
    <recommendedName>
        <fullName evidence="7">Structure-specific endonuclease subunit SLX4</fullName>
    </recommendedName>
</protein>
<evidence type="ECO:0000313" key="9">
    <source>
        <dbReference type="EMBL" id="VDH92634.1"/>
    </source>
</evidence>
<evidence type="ECO:0000313" key="10">
    <source>
        <dbReference type="Proteomes" id="UP000596742"/>
    </source>
</evidence>
<dbReference type="PANTHER" id="PTHR21541">
    <property type="entry name" value="BTB POZ DOMAIN CONTAINING 12"/>
    <property type="match status" value="1"/>
</dbReference>
<dbReference type="Proteomes" id="UP000596742">
    <property type="component" value="Unassembled WGS sequence"/>
</dbReference>
<gene>
    <name evidence="9" type="ORF">MGAL_10B023446</name>
</gene>
<dbReference type="GO" id="GO:0004519">
    <property type="term" value="F:endonuclease activity"/>
    <property type="evidence" value="ECO:0007669"/>
    <property type="project" value="UniProtKB-KW"/>
</dbReference>
<comment type="subcellular location">
    <subcellularLocation>
        <location evidence="1">Nucleus</location>
    </subcellularLocation>
</comment>
<dbReference type="OrthoDB" id="5576441at2759"/>
<organism evidence="9 10">
    <name type="scientific">Mytilus galloprovincialis</name>
    <name type="common">Mediterranean mussel</name>
    <dbReference type="NCBI Taxonomy" id="29158"/>
    <lineage>
        <taxon>Eukaryota</taxon>
        <taxon>Metazoa</taxon>
        <taxon>Spiralia</taxon>
        <taxon>Lophotrochozoa</taxon>
        <taxon>Mollusca</taxon>
        <taxon>Bivalvia</taxon>
        <taxon>Autobranchia</taxon>
        <taxon>Pteriomorphia</taxon>
        <taxon>Mytilida</taxon>
        <taxon>Mytiloidea</taxon>
        <taxon>Mytilidae</taxon>
        <taxon>Mytilinae</taxon>
        <taxon>Mytilus</taxon>
    </lineage>
</organism>